<feature type="transmembrane region" description="Helical" evidence="4">
    <location>
        <begin position="220"/>
        <end position="241"/>
    </location>
</feature>
<feature type="domain" description="Major facilitator superfamily (MFS) profile" evidence="5">
    <location>
        <begin position="13"/>
        <end position="407"/>
    </location>
</feature>
<keyword evidence="2 4" id="KW-1133">Transmembrane helix</keyword>
<feature type="transmembrane region" description="Helical" evidence="4">
    <location>
        <begin position="139"/>
        <end position="162"/>
    </location>
</feature>
<feature type="transmembrane region" description="Helical" evidence="4">
    <location>
        <begin position="261"/>
        <end position="280"/>
    </location>
</feature>
<dbReference type="InterPro" id="IPR036259">
    <property type="entry name" value="MFS_trans_sf"/>
</dbReference>
<feature type="transmembrane region" description="Helical" evidence="4">
    <location>
        <begin position="80"/>
        <end position="109"/>
    </location>
</feature>
<dbReference type="SUPFAM" id="SSF103473">
    <property type="entry name" value="MFS general substrate transporter"/>
    <property type="match status" value="1"/>
</dbReference>
<evidence type="ECO:0000256" key="3">
    <source>
        <dbReference type="ARBA" id="ARBA00023136"/>
    </source>
</evidence>
<evidence type="ECO:0000256" key="4">
    <source>
        <dbReference type="SAM" id="Phobius"/>
    </source>
</evidence>
<feature type="transmembrane region" description="Helical" evidence="4">
    <location>
        <begin position="374"/>
        <end position="395"/>
    </location>
</feature>
<dbReference type="PANTHER" id="PTHR11360">
    <property type="entry name" value="MONOCARBOXYLATE TRANSPORTER"/>
    <property type="match status" value="1"/>
</dbReference>
<dbReference type="Proteomes" id="UP000649829">
    <property type="component" value="Unassembled WGS sequence"/>
</dbReference>
<evidence type="ECO:0000256" key="2">
    <source>
        <dbReference type="ARBA" id="ARBA00022989"/>
    </source>
</evidence>
<dbReference type="InterPro" id="IPR020846">
    <property type="entry name" value="MFS_dom"/>
</dbReference>
<dbReference type="EMBL" id="BMLF01000002">
    <property type="protein sequence ID" value="GGM08043.1"/>
    <property type="molecule type" value="Genomic_DNA"/>
</dbReference>
<reference evidence="6" key="1">
    <citation type="journal article" date="2014" name="Int. J. Syst. Evol. Microbiol.">
        <title>Complete genome sequence of Corynebacterium casei LMG S-19264T (=DSM 44701T), isolated from a smear-ripened cheese.</title>
        <authorList>
            <consortium name="US DOE Joint Genome Institute (JGI-PGF)"/>
            <person name="Walter F."/>
            <person name="Albersmeier A."/>
            <person name="Kalinowski J."/>
            <person name="Ruckert C."/>
        </authorList>
    </citation>
    <scope>NUCLEOTIDE SEQUENCE</scope>
    <source>
        <strain evidence="6">CGMCC 1.6293</strain>
    </source>
</reference>
<dbReference type="InterPro" id="IPR011701">
    <property type="entry name" value="MFS"/>
</dbReference>
<protein>
    <submittedName>
        <fullName evidence="6">MFS transporter</fullName>
    </submittedName>
</protein>
<feature type="transmembrane region" description="Helical" evidence="4">
    <location>
        <begin position="115"/>
        <end position="132"/>
    </location>
</feature>
<dbReference type="PROSITE" id="PS50850">
    <property type="entry name" value="MFS"/>
    <property type="match status" value="1"/>
</dbReference>
<gene>
    <name evidence="6" type="ORF">GCM10011534_32520</name>
</gene>
<keyword evidence="3 4" id="KW-0472">Membrane</keyword>
<dbReference type="RefSeq" id="WP_028286971.1">
    <property type="nucleotide sequence ID" value="NZ_BMLF01000002.1"/>
</dbReference>
<dbReference type="AlphaFoldDB" id="A0A917T3M6"/>
<organism evidence="6 7">
    <name type="scientific">Pseudooceanicola nanhaiensis</name>
    <dbReference type="NCBI Taxonomy" id="375761"/>
    <lineage>
        <taxon>Bacteria</taxon>
        <taxon>Pseudomonadati</taxon>
        <taxon>Pseudomonadota</taxon>
        <taxon>Alphaproteobacteria</taxon>
        <taxon>Rhodobacterales</taxon>
        <taxon>Paracoccaceae</taxon>
        <taxon>Pseudooceanicola</taxon>
    </lineage>
</organism>
<sequence>MALLAFLRTNAAWLSAGALLTFLSSFGQTFFISVFAGRIREEFGLGLGDWGLIYTVGTGASAVVMVWSGGLTDRFRARTLAVVVLSMLALACVAMSLATSVVVLTGVIFLLRFTGQGMTSHIAIVAMSRWFVATRGRALSIATMGFALGEAFLPLIFVALLATAEWRMLWLAAAVIVLVGLGVVLLLLRTERTPQSVAETNASTGMEGRHWTRAEALRHWLFWLVVPVISGPPAFVTTFFFHQVYFAEVKGWPLFSQVSLYPAYTLFGLLMVFGWGAALDRTGTGRLLPFAYLPISVAFLIFGTAQSLGVVALGLGFMAVTVGAQSTLPMAFWAEYFGTRHIGSIKAAAAAAMVMGSALGPGVTGVLIDAGIGIQSLYLGIAGWFLISSGAMALGMKRAQALMPRAAG</sequence>
<keyword evidence="1 4" id="KW-0812">Transmembrane</keyword>
<evidence type="ECO:0000313" key="7">
    <source>
        <dbReference type="Proteomes" id="UP000649829"/>
    </source>
</evidence>
<feature type="transmembrane region" description="Helical" evidence="4">
    <location>
        <begin position="345"/>
        <end position="368"/>
    </location>
</feature>
<proteinExistence type="predicted"/>
<dbReference type="Pfam" id="PF07690">
    <property type="entry name" value="MFS_1"/>
    <property type="match status" value="1"/>
</dbReference>
<evidence type="ECO:0000256" key="1">
    <source>
        <dbReference type="ARBA" id="ARBA00022692"/>
    </source>
</evidence>
<comment type="caution">
    <text evidence="6">The sequence shown here is derived from an EMBL/GenBank/DDBJ whole genome shotgun (WGS) entry which is preliminary data.</text>
</comment>
<dbReference type="Gene3D" id="1.20.1250.20">
    <property type="entry name" value="MFS general substrate transporter like domains"/>
    <property type="match status" value="2"/>
</dbReference>
<evidence type="ECO:0000259" key="5">
    <source>
        <dbReference type="PROSITE" id="PS50850"/>
    </source>
</evidence>
<feature type="transmembrane region" description="Helical" evidence="4">
    <location>
        <begin position="168"/>
        <end position="188"/>
    </location>
</feature>
<dbReference type="InterPro" id="IPR050327">
    <property type="entry name" value="Proton-linked_MCT"/>
</dbReference>
<keyword evidence="7" id="KW-1185">Reference proteome</keyword>
<dbReference type="GO" id="GO:0022857">
    <property type="term" value="F:transmembrane transporter activity"/>
    <property type="evidence" value="ECO:0007669"/>
    <property type="project" value="InterPro"/>
</dbReference>
<feature type="transmembrane region" description="Helical" evidence="4">
    <location>
        <begin position="287"/>
        <end position="305"/>
    </location>
</feature>
<dbReference type="PANTHER" id="PTHR11360:SF308">
    <property type="entry name" value="BLL3089 PROTEIN"/>
    <property type="match status" value="1"/>
</dbReference>
<accession>A0A917T3M6</accession>
<name>A0A917T3M6_9RHOB</name>
<reference evidence="6" key="2">
    <citation type="submission" date="2020-09" db="EMBL/GenBank/DDBJ databases">
        <authorList>
            <person name="Sun Q."/>
            <person name="Zhou Y."/>
        </authorList>
    </citation>
    <scope>NUCLEOTIDE SEQUENCE</scope>
    <source>
        <strain evidence="6">CGMCC 1.6293</strain>
    </source>
</reference>
<evidence type="ECO:0000313" key="6">
    <source>
        <dbReference type="EMBL" id="GGM08043.1"/>
    </source>
</evidence>
<feature type="transmembrane region" description="Helical" evidence="4">
    <location>
        <begin position="51"/>
        <end position="68"/>
    </location>
</feature>
<feature type="transmembrane region" description="Helical" evidence="4">
    <location>
        <begin position="311"/>
        <end position="333"/>
    </location>
</feature>